<sequence length="399" mass="43788">MSITNHMPESAKDLLLALLGKPSVNGAENEAAIASYICDYLTANGIDAVCEHVAPGRANAVALIEGCDNGQTVVWNGHLDTVPYGDLNAWHSAPDQPLILEDRVVARGSSDMKGGLAVMLYTLVKMHALGIRPAYNILFLATCDEERGGIGAMHFCKQHEMAKMHHLLIAEPTGCQLGIAQKGCLWLDLHVQGATSHGAYPEKGVNALVLGTLIYQHLKTVFEVDRHALLGHSTVTLTKLNGGIATNMVPDQCEMSLDIRLTPAYQSSQVCTVLEDYINQQLMAEYPGASVFWQIVNDRMAIGLSETHKLYRQYQSIQEAITTAEMYSIDEANNNIAPVGVRYFTDASVLIKSYPDIPVILYGPGRAALAHQPNEALYWTDFERALAFYEKIYQMPLIN</sequence>
<evidence type="ECO:0000256" key="11">
    <source>
        <dbReference type="ARBA" id="ARBA00051301"/>
    </source>
</evidence>
<evidence type="ECO:0000256" key="1">
    <source>
        <dbReference type="ARBA" id="ARBA00001941"/>
    </source>
</evidence>
<comment type="similarity">
    <text evidence="4">Belongs to the peptidase M20A family.</text>
</comment>
<comment type="pathway">
    <text evidence="3">Amino-acid biosynthesis; L-lysine biosynthesis via DAP pathway; LL-2,6-diaminopimelate from (S)-tetrahydrodipicolinate (succinylase route): step 3/3.</text>
</comment>
<dbReference type="NCBIfam" id="TIGR01910">
    <property type="entry name" value="DapE-ArgE"/>
    <property type="match status" value="1"/>
</dbReference>
<organism evidence="13 14">
    <name type="scientific">Fusibacter paucivorans</name>
    <dbReference type="NCBI Taxonomy" id="76009"/>
    <lineage>
        <taxon>Bacteria</taxon>
        <taxon>Bacillati</taxon>
        <taxon>Bacillota</taxon>
        <taxon>Clostridia</taxon>
        <taxon>Eubacteriales</taxon>
        <taxon>Eubacteriales Family XII. Incertae Sedis</taxon>
        <taxon>Fusibacter</taxon>
    </lineage>
</organism>
<feature type="domain" description="Peptidase M20 dimerisation" evidence="12">
    <location>
        <begin position="179"/>
        <end position="282"/>
    </location>
</feature>
<dbReference type="InterPro" id="IPR036264">
    <property type="entry name" value="Bact_exopeptidase_dim_dom"/>
</dbReference>
<accession>A0ABS5PR28</accession>
<evidence type="ECO:0000256" key="9">
    <source>
        <dbReference type="ARBA" id="ARBA00022833"/>
    </source>
</evidence>
<dbReference type="InterPro" id="IPR011650">
    <property type="entry name" value="Peptidase_M20_dimer"/>
</dbReference>
<keyword evidence="9" id="KW-0862">Zinc</keyword>
<dbReference type="RefSeq" id="WP_213237378.1">
    <property type="nucleotide sequence ID" value="NZ_JAHBCL010000021.1"/>
</dbReference>
<evidence type="ECO:0000313" key="14">
    <source>
        <dbReference type="Proteomes" id="UP000746471"/>
    </source>
</evidence>
<dbReference type="Proteomes" id="UP000746471">
    <property type="component" value="Unassembled WGS sequence"/>
</dbReference>
<protein>
    <recommendedName>
        <fullName evidence="6">Probable succinyl-diaminopimelate desuccinylase</fullName>
        <ecNumber evidence="5">3.5.1.18</ecNumber>
    </recommendedName>
</protein>
<evidence type="ECO:0000256" key="10">
    <source>
        <dbReference type="ARBA" id="ARBA00023285"/>
    </source>
</evidence>
<comment type="cofactor">
    <cofactor evidence="2">
        <name>Zn(2+)</name>
        <dbReference type="ChEBI" id="CHEBI:29105"/>
    </cofactor>
</comment>
<dbReference type="InterPro" id="IPR050072">
    <property type="entry name" value="Peptidase_M20A"/>
</dbReference>
<evidence type="ECO:0000259" key="12">
    <source>
        <dbReference type="Pfam" id="PF07687"/>
    </source>
</evidence>
<comment type="catalytic activity">
    <reaction evidence="11">
        <text>N-succinyl-(2S,6S)-2,6-diaminopimelate + H2O = (2S,6S)-2,6-diaminopimelate + succinate</text>
        <dbReference type="Rhea" id="RHEA:22608"/>
        <dbReference type="ChEBI" id="CHEBI:15377"/>
        <dbReference type="ChEBI" id="CHEBI:30031"/>
        <dbReference type="ChEBI" id="CHEBI:57609"/>
        <dbReference type="ChEBI" id="CHEBI:58087"/>
        <dbReference type="EC" id="3.5.1.18"/>
    </reaction>
</comment>
<evidence type="ECO:0000256" key="4">
    <source>
        <dbReference type="ARBA" id="ARBA00006247"/>
    </source>
</evidence>
<dbReference type="Pfam" id="PF07687">
    <property type="entry name" value="M20_dimer"/>
    <property type="match status" value="1"/>
</dbReference>
<dbReference type="InterPro" id="IPR001261">
    <property type="entry name" value="ArgE/DapE_CS"/>
</dbReference>
<evidence type="ECO:0000256" key="6">
    <source>
        <dbReference type="ARBA" id="ARBA00016853"/>
    </source>
</evidence>
<evidence type="ECO:0000256" key="5">
    <source>
        <dbReference type="ARBA" id="ARBA00011921"/>
    </source>
</evidence>
<gene>
    <name evidence="13" type="ORF">KHM83_12600</name>
</gene>
<keyword evidence="7" id="KW-0479">Metal-binding</keyword>
<proteinExistence type="inferred from homology"/>
<dbReference type="SUPFAM" id="SSF55031">
    <property type="entry name" value="Bacterial exopeptidase dimerisation domain"/>
    <property type="match status" value="1"/>
</dbReference>
<dbReference type="EMBL" id="JAHBCL010000021">
    <property type="protein sequence ID" value="MBS7527516.1"/>
    <property type="molecule type" value="Genomic_DNA"/>
</dbReference>
<dbReference type="InterPro" id="IPR010182">
    <property type="entry name" value="ArgE/DapE"/>
</dbReference>
<dbReference type="CDD" id="cd08659">
    <property type="entry name" value="M20_ArgE_DapE-like"/>
    <property type="match status" value="1"/>
</dbReference>
<dbReference type="PANTHER" id="PTHR43808">
    <property type="entry name" value="ACETYLORNITHINE DEACETYLASE"/>
    <property type="match status" value="1"/>
</dbReference>
<keyword evidence="10" id="KW-0170">Cobalt</keyword>
<dbReference type="Gene3D" id="3.40.630.10">
    <property type="entry name" value="Zn peptidases"/>
    <property type="match status" value="2"/>
</dbReference>
<dbReference type="Gene3D" id="3.30.70.360">
    <property type="match status" value="1"/>
</dbReference>
<dbReference type="EC" id="3.5.1.18" evidence="5"/>
<dbReference type="Pfam" id="PF01546">
    <property type="entry name" value="Peptidase_M20"/>
    <property type="match status" value="1"/>
</dbReference>
<evidence type="ECO:0000256" key="3">
    <source>
        <dbReference type="ARBA" id="ARBA00005130"/>
    </source>
</evidence>
<evidence type="ECO:0000256" key="8">
    <source>
        <dbReference type="ARBA" id="ARBA00022801"/>
    </source>
</evidence>
<evidence type="ECO:0000256" key="7">
    <source>
        <dbReference type="ARBA" id="ARBA00022723"/>
    </source>
</evidence>
<dbReference type="SUPFAM" id="SSF53187">
    <property type="entry name" value="Zn-dependent exopeptidases"/>
    <property type="match status" value="1"/>
</dbReference>
<keyword evidence="14" id="KW-1185">Reference proteome</keyword>
<dbReference type="PROSITE" id="PS00759">
    <property type="entry name" value="ARGE_DAPE_CPG2_2"/>
    <property type="match status" value="1"/>
</dbReference>
<reference evidence="13 14" key="1">
    <citation type="submission" date="2021-05" db="EMBL/GenBank/DDBJ databases">
        <title>Fusibacter ferrireducens sp. nov., an anaerobic, sulfur- and Fe-reducing bacterium isolated from the mangrove sediment.</title>
        <authorList>
            <person name="Qiu D."/>
        </authorList>
    </citation>
    <scope>NUCLEOTIDE SEQUENCE [LARGE SCALE GENOMIC DNA]</scope>
    <source>
        <strain evidence="13 14">DSM 12116</strain>
    </source>
</reference>
<dbReference type="InterPro" id="IPR002933">
    <property type="entry name" value="Peptidase_M20"/>
</dbReference>
<evidence type="ECO:0000313" key="13">
    <source>
        <dbReference type="EMBL" id="MBS7527516.1"/>
    </source>
</evidence>
<comment type="caution">
    <text evidence="13">The sequence shown here is derived from an EMBL/GenBank/DDBJ whole genome shotgun (WGS) entry which is preliminary data.</text>
</comment>
<keyword evidence="8" id="KW-0378">Hydrolase</keyword>
<evidence type="ECO:0000256" key="2">
    <source>
        <dbReference type="ARBA" id="ARBA00001947"/>
    </source>
</evidence>
<comment type="cofactor">
    <cofactor evidence="1">
        <name>Co(2+)</name>
        <dbReference type="ChEBI" id="CHEBI:48828"/>
    </cofactor>
</comment>
<name>A0ABS5PR28_9FIRM</name>